<dbReference type="AlphaFoldDB" id="A0A413U905"/>
<gene>
    <name evidence="1" type="ORF">DW907_12875</name>
</gene>
<evidence type="ECO:0000313" key="1">
    <source>
        <dbReference type="EMBL" id="RHA97463.1"/>
    </source>
</evidence>
<reference evidence="1 2" key="1">
    <citation type="submission" date="2018-08" db="EMBL/GenBank/DDBJ databases">
        <title>A genome reference for cultivated species of the human gut microbiota.</title>
        <authorList>
            <person name="Zou Y."/>
            <person name="Xue W."/>
            <person name="Luo G."/>
        </authorList>
    </citation>
    <scope>NUCLEOTIDE SEQUENCE [LARGE SCALE GENOMIC DNA]</scope>
    <source>
        <strain evidence="1 2">AM42-13AC</strain>
    </source>
</reference>
<dbReference type="EMBL" id="QSGD01000125">
    <property type="protein sequence ID" value="RHA97463.1"/>
    <property type="molecule type" value="Genomic_DNA"/>
</dbReference>
<dbReference type="RefSeq" id="WP_220414499.1">
    <property type="nucleotide sequence ID" value="NZ_QSGD01000125.1"/>
</dbReference>
<accession>A0A413U905</accession>
<comment type="caution">
    <text evidence="1">The sequence shown here is derived from an EMBL/GenBank/DDBJ whole genome shotgun (WGS) entry which is preliminary data.</text>
</comment>
<organism evidence="1 2">
    <name type="scientific">Holdemanella biformis</name>
    <dbReference type="NCBI Taxonomy" id="1735"/>
    <lineage>
        <taxon>Bacteria</taxon>
        <taxon>Bacillati</taxon>
        <taxon>Bacillota</taxon>
        <taxon>Erysipelotrichia</taxon>
        <taxon>Erysipelotrichales</taxon>
        <taxon>Erysipelotrichaceae</taxon>
        <taxon>Holdemanella</taxon>
    </lineage>
</organism>
<proteinExistence type="predicted"/>
<sequence length="214" mass="24486">FMYFNSVLVYTIVMKRYVTYPDWVEKFRSPGHTIKKTKQGYGLYSCTSKYVPGGKPKSVQTYLGKITPDGFIPKSVVSKHPVYVEFGLSHFIISSFKRDLIRSSFRATNDTVCLGVVQYIFGSCQDIFLSSCFLTYKNKESLCEYRDSISAVRIKTISNKIARLMESYFDAQEIAILSQVLKLAVADIASDHIYYPTIPEEVIDIIERNGLHYE</sequence>
<dbReference type="Proteomes" id="UP000285288">
    <property type="component" value="Unassembled WGS sequence"/>
</dbReference>
<protein>
    <submittedName>
        <fullName evidence="1">Uncharacterized protein</fullName>
    </submittedName>
</protein>
<name>A0A413U905_9FIRM</name>
<evidence type="ECO:0000313" key="2">
    <source>
        <dbReference type="Proteomes" id="UP000285288"/>
    </source>
</evidence>
<feature type="non-terminal residue" evidence="1">
    <location>
        <position position="1"/>
    </location>
</feature>